<evidence type="ECO:0000256" key="1">
    <source>
        <dbReference type="SAM" id="MobiDB-lite"/>
    </source>
</evidence>
<dbReference type="InterPro" id="IPR029063">
    <property type="entry name" value="SAM-dependent_MTases_sf"/>
</dbReference>
<proteinExistence type="predicted"/>
<evidence type="ECO:0000259" key="2">
    <source>
        <dbReference type="Pfam" id="PF08241"/>
    </source>
</evidence>
<dbReference type="SUPFAM" id="SSF53335">
    <property type="entry name" value="S-adenosyl-L-methionine-dependent methyltransferases"/>
    <property type="match status" value="1"/>
</dbReference>
<reference evidence="3 4" key="1">
    <citation type="submission" date="2019-03" db="EMBL/GenBank/DDBJ databases">
        <title>Genomic analyses of the natural microbiome of Caenorhabditis elegans.</title>
        <authorList>
            <person name="Samuel B."/>
        </authorList>
    </citation>
    <scope>NUCLEOTIDE SEQUENCE [LARGE SCALE GENOMIC DNA]</scope>
    <source>
        <strain evidence="3 4">JUb65</strain>
    </source>
</reference>
<dbReference type="Pfam" id="PF08241">
    <property type="entry name" value="Methyltransf_11"/>
    <property type="match status" value="1"/>
</dbReference>
<dbReference type="GO" id="GO:0032259">
    <property type="term" value="P:methylation"/>
    <property type="evidence" value="ECO:0007669"/>
    <property type="project" value="UniProtKB-KW"/>
</dbReference>
<gene>
    <name evidence="3" type="ORF">EDF64_103364</name>
</gene>
<dbReference type="Gene3D" id="3.40.50.150">
    <property type="entry name" value="Vaccinia Virus protein VP39"/>
    <property type="match status" value="1"/>
</dbReference>
<dbReference type="RefSeq" id="WP_133519231.1">
    <property type="nucleotide sequence ID" value="NZ_SNVW01000003.1"/>
</dbReference>
<keyword evidence="3" id="KW-0489">Methyltransferase</keyword>
<feature type="compositionally biased region" description="Low complexity" evidence="1">
    <location>
        <begin position="46"/>
        <end position="56"/>
    </location>
</feature>
<dbReference type="InterPro" id="IPR013216">
    <property type="entry name" value="Methyltransf_11"/>
</dbReference>
<organism evidence="3 4">
    <name type="scientific">Curtobacterium flaccumfaciens</name>
    <dbReference type="NCBI Taxonomy" id="2035"/>
    <lineage>
        <taxon>Bacteria</taxon>
        <taxon>Bacillati</taxon>
        <taxon>Actinomycetota</taxon>
        <taxon>Actinomycetes</taxon>
        <taxon>Micrococcales</taxon>
        <taxon>Microbacteriaceae</taxon>
        <taxon>Curtobacterium</taxon>
    </lineage>
</organism>
<feature type="domain" description="Methyltransferase type 11" evidence="2">
    <location>
        <begin position="45"/>
        <end position="125"/>
    </location>
</feature>
<dbReference type="OrthoDB" id="9809391at2"/>
<dbReference type="AlphaFoldDB" id="A0A4R6DL03"/>
<name>A0A4R6DL03_9MICO</name>
<feature type="region of interest" description="Disordered" evidence="1">
    <location>
        <begin position="31"/>
        <end position="56"/>
    </location>
</feature>
<keyword evidence="3" id="KW-0808">Transferase</keyword>
<evidence type="ECO:0000313" key="4">
    <source>
        <dbReference type="Proteomes" id="UP000295764"/>
    </source>
</evidence>
<accession>A0A4R6DL03</accession>
<evidence type="ECO:0000313" key="3">
    <source>
        <dbReference type="EMBL" id="TDN45440.1"/>
    </source>
</evidence>
<protein>
    <submittedName>
        <fullName evidence="3">Methyltransferase family protein</fullName>
    </submittedName>
</protein>
<dbReference type="GO" id="GO:0008757">
    <property type="term" value="F:S-adenosylmethionine-dependent methyltransferase activity"/>
    <property type="evidence" value="ECO:0007669"/>
    <property type="project" value="InterPro"/>
</dbReference>
<sequence length="267" mass="28053">MSGQGDRAYRRPEPSFARAIARALGGARSVLEIRSDDDGDGGGSSSGSSAGSYAPADADVTTIAPSAIAPSAIAPSAAAPATAPSAPAARLPAADDTFDAALTTFSLDAWDDLEHGLAELRRVTRGPIVVLTVDPARLERSWLAEYAPEVVAADARRHPSLDRITAALGDDDVTITPLPIPFTCVDGFSEAYYARPERLLDSGARRADPAWSLVDEMTARRSVAALRTALETGEWDRRHGALRIQPSSEGSLVLLTAEPRRRGTAAP</sequence>
<comment type="caution">
    <text evidence="3">The sequence shown here is derived from an EMBL/GenBank/DDBJ whole genome shotgun (WGS) entry which is preliminary data.</text>
</comment>
<dbReference type="EMBL" id="SNVW01000003">
    <property type="protein sequence ID" value="TDN45440.1"/>
    <property type="molecule type" value="Genomic_DNA"/>
</dbReference>
<dbReference type="Proteomes" id="UP000295764">
    <property type="component" value="Unassembled WGS sequence"/>
</dbReference>